<dbReference type="EMBL" id="CP024988">
    <property type="protein sequence ID" value="AWT24855.1"/>
    <property type="molecule type" value="Genomic_DNA"/>
</dbReference>
<accession>A0A2Z3YLI2</accession>
<evidence type="ECO:0000313" key="5">
    <source>
        <dbReference type="Proteomes" id="UP000247696"/>
    </source>
</evidence>
<keyword evidence="2" id="KW-0812">Transmembrane</keyword>
<dbReference type="OrthoDB" id="3240216at2"/>
<dbReference type="KEGG" id="cpre:Csp1_00150"/>
<gene>
    <name evidence="4" type="ORF">Csp1_00150</name>
</gene>
<keyword evidence="2" id="KW-0472">Membrane</keyword>
<protein>
    <recommendedName>
        <fullName evidence="3">DUF3566 domain-containing protein</fullName>
    </recommendedName>
</protein>
<dbReference type="RefSeq" id="WP_110480735.1">
    <property type="nucleotide sequence ID" value="NZ_CP024988.1"/>
</dbReference>
<dbReference type="Proteomes" id="UP000247696">
    <property type="component" value="Chromosome"/>
</dbReference>
<dbReference type="InterPro" id="IPR021949">
    <property type="entry name" value="DUF3566_TM"/>
</dbReference>
<dbReference type="Pfam" id="PF12089">
    <property type="entry name" value="DUF3566"/>
    <property type="match status" value="1"/>
</dbReference>
<evidence type="ECO:0000313" key="4">
    <source>
        <dbReference type="EMBL" id="AWT24855.1"/>
    </source>
</evidence>
<proteinExistence type="predicted"/>
<evidence type="ECO:0000256" key="2">
    <source>
        <dbReference type="SAM" id="Phobius"/>
    </source>
</evidence>
<feature type="domain" description="DUF3566" evidence="3">
    <location>
        <begin position="24"/>
        <end position="125"/>
    </location>
</feature>
<keyword evidence="5" id="KW-1185">Reference proteome</keyword>
<dbReference type="AlphaFoldDB" id="A0A2Z3YLI2"/>
<keyword evidence="2" id="KW-1133">Transmembrane helix</keyword>
<dbReference type="STRING" id="1737425.GCA_900049755_01799"/>
<sequence length="188" mass="18677">MTDDGPTAEGDGSGDDAVATVSIVRSVGPGSAARIGAGVGACLFVAWMAAAALIYILLGATGIRDRVNSLAGDLLASDGVSAGMYFGVAAALGAVEVVALVLLCPLCAVIYNGIAHYVGGLRVTLVPVEDAVEDAVQDPVESVVQDAPGDIRPGDTTPPEDADEVPGTGPASEGWGARTDPPGMKSTD</sequence>
<evidence type="ECO:0000259" key="3">
    <source>
        <dbReference type="Pfam" id="PF12089"/>
    </source>
</evidence>
<name>A0A2Z3YLI2_9CORY</name>
<feature type="transmembrane region" description="Helical" evidence="2">
    <location>
        <begin position="35"/>
        <end position="63"/>
    </location>
</feature>
<feature type="transmembrane region" description="Helical" evidence="2">
    <location>
        <begin position="83"/>
        <end position="111"/>
    </location>
</feature>
<evidence type="ECO:0000256" key="1">
    <source>
        <dbReference type="SAM" id="MobiDB-lite"/>
    </source>
</evidence>
<reference evidence="5" key="1">
    <citation type="submission" date="2017-11" db="EMBL/GenBank/DDBJ databases">
        <title>Otitis media/interna in a cat caused by the recently described species Corynebacterium provencense.</title>
        <authorList>
            <person name="Kittl S."/>
            <person name="Brodard I."/>
            <person name="Rychener L."/>
            <person name="Jores J."/>
            <person name="Roosje P."/>
            <person name="Gobeli Brawand S."/>
        </authorList>
    </citation>
    <scope>NUCLEOTIDE SEQUENCE [LARGE SCALE GENOMIC DNA]</scope>
    <source>
        <strain evidence="5">17KM38</strain>
    </source>
</reference>
<organism evidence="4 5">
    <name type="scientific">Corynebacterium provencense</name>
    <dbReference type="NCBI Taxonomy" id="1737425"/>
    <lineage>
        <taxon>Bacteria</taxon>
        <taxon>Bacillati</taxon>
        <taxon>Actinomycetota</taxon>
        <taxon>Actinomycetes</taxon>
        <taxon>Mycobacteriales</taxon>
        <taxon>Corynebacteriaceae</taxon>
        <taxon>Corynebacterium</taxon>
    </lineage>
</organism>
<feature type="region of interest" description="Disordered" evidence="1">
    <location>
        <begin position="142"/>
        <end position="188"/>
    </location>
</feature>